<evidence type="ECO:0000313" key="1">
    <source>
        <dbReference type="EMBL" id="GLS45004.1"/>
    </source>
</evidence>
<reference evidence="2" key="1">
    <citation type="journal article" date="2019" name="Int. J. Syst. Evol. Microbiol.">
        <title>The Global Catalogue of Microorganisms (GCM) 10K type strain sequencing project: providing services to taxonomists for standard genome sequencing and annotation.</title>
        <authorList>
            <consortium name="The Broad Institute Genomics Platform"/>
            <consortium name="The Broad Institute Genome Sequencing Center for Infectious Disease"/>
            <person name="Wu L."/>
            <person name="Ma J."/>
        </authorList>
    </citation>
    <scope>NUCLEOTIDE SEQUENCE [LARGE SCALE GENOMIC DNA]</scope>
    <source>
        <strain evidence="2">NBRC 107710</strain>
    </source>
</reference>
<proteinExistence type="predicted"/>
<gene>
    <name evidence="1" type="ORF">GCM10007884_29930</name>
</gene>
<sequence>MTDEKLRCFRQHVAERSIVMSLIGRIVTKILGNEDRPVVRDDRNSGSSTPIGRLVTKILGK</sequence>
<evidence type="ECO:0008006" key="3">
    <source>
        <dbReference type="Google" id="ProtNLM"/>
    </source>
</evidence>
<accession>A0ABQ6D4Z7</accession>
<name>A0ABQ6D4Z7_9HYPH</name>
<protein>
    <recommendedName>
        <fullName evidence="3">TFIIS helical bundle-like domain containing protein</fullName>
    </recommendedName>
</protein>
<dbReference type="EMBL" id="BSPG01000017">
    <property type="protein sequence ID" value="GLS45004.1"/>
    <property type="molecule type" value="Genomic_DNA"/>
</dbReference>
<comment type="caution">
    <text evidence="1">The sequence shown here is derived from an EMBL/GenBank/DDBJ whole genome shotgun (WGS) entry which is preliminary data.</text>
</comment>
<evidence type="ECO:0000313" key="2">
    <source>
        <dbReference type="Proteomes" id="UP001156881"/>
    </source>
</evidence>
<keyword evidence="2" id="KW-1185">Reference proteome</keyword>
<dbReference type="Proteomes" id="UP001156881">
    <property type="component" value="Unassembled WGS sequence"/>
</dbReference>
<organism evidence="1 2">
    <name type="scientific">Methylobacterium brachythecii</name>
    <dbReference type="NCBI Taxonomy" id="1176177"/>
    <lineage>
        <taxon>Bacteria</taxon>
        <taxon>Pseudomonadati</taxon>
        <taxon>Pseudomonadota</taxon>
        <taxon>Alphaproteobacteria</taxon>
        <taxon>Hyphomicrobiales</taxon>
        <taxon>Methylobacteriaceae</taxon>
        <taxon>Methylobacterium</taxon>
    </lineage>
</organism>